<dbReference type="InterPro" id="IPR036412">
    <property type="entry name" value="HAD-like_sf"/>
</dbReference>
<evidence type="ECO:0000313" key="2">
    <source>
        <dbReference type="Proteomes" id="UP000516046"/>
    </source>
</evidence>
<sequence>MTLKMPLYSVDRVTQITPKLLHSIGAKAVLLDVDNTLSPPESQVPFPGTIQWVQRMRSEGFQLIILSNNFRRRVAPFAAQYGLPYVSFALKPLPGGYLRALRRLHVCRQQAVVIGDQVYTDILGANLVGLKSILITPCVQEDSVSFLRRRHGEEAIRRELKETGRHIVPKE</sequence>
<gene>
    <name evidence="1" type="ORF">H6X83_05415</name>
</gene>
<keyword evidence="2" id="KW-1185">Reference proteome</keyword>
<reference evidence="1 2" key="1">
    <citation type="submission" date="2020-08" db="EMBL/GenBank/DDBJ databases">
        <authorList>
            <person name="Ren C."/>
            <person name="Gu Y."/>
            <person name="Xu Y."/>
        </authorList>
    </citation>
    <scope>NUCLEOTIDE SEQUENCE [LARGE SCALE GENOMIC DNA]</scope>
    <source>
        <strain evidence="1 2">LBM18003</strain>
    </source>
</reference>
<dbReference type="PANTHER" id="PTHR19288:SF25">
    <property type="entry name" value="PHOSPHATIDYLGLYCEROPHOSPHATASE GEP4, MITOCHONDRIAL"/>
    <property type="match status" value="1"/>
</dbReference>
<dbReference type="InterPro" id="IPR023214">
    <property type="entry name" value="HAD_sf"/>
</dbReference>
<dbReference type="Pfam" id="PF00702">
    <property type="entry name" value="Hydrolase"/>
    <property type="match status" value="1"/>
</dbReference>
<evidence type="ECO:0000313" key="1">
    <source>
        <dbReference type="EMBL" id="QNO19056.1"/>
    </source>
</evidence>
<dbReference type="GO" id="GO:0008962">
    <property type="term" value="F:phosphatidylglycerophosphatase activity"/>
    <property type="evidence" value="ECO:0007669"/>
    <property type="project" value="InterPro"/>
</dbReference>
<dbReference type="SUPFAM" id="SSF56784">
    <property type="entry name" value="HAD-like"/>
    <property type="match status" value="1"/>
</dbReference>
<organism evidence="1 2">
    <name type="scientific">Caproicibacterium amylolyticum</name>
    <dbReference type="NCBI Taxonomy" id="2766537"/>
    <lineage>
        <taxon>Bacteria</taxon>
        <taxon>Bacillati</taxon>
        <taxon>Bacillota</taxon>
        <taxon>Clostridia</taxon>
        <taxon>Eubacteriales</taxon>
        <taxon>Oscillospiraceae</taxon>
        <taxon>Caproicibacterium</taxon>
    </lineage>
</organism>
<dbReference type="NCBIfam" id="TIGR01668">
    <property type="entry name" value="YqeG_hyp_ppase"/>
    <property type="match status" value="1"/>
</dbReference>
<dbReference type="GO" id="GO:0005737">
    <property type="term" value="C:cytoplasm"/>
    <property type="evidence" value="ECO:0007669"/>
    <property type="project" value="TreeGrafter"/>
</dbReference>
<dbReference type="Gene3D" id="3.40.50.1000">
    <property type="entry name" value="HAD superfamily/HAD-like"/>
    <property type="match status" value="1"/>
</dbReference>
<protein>
    <submittedName>
        <fullName evidence="1">YqeG family HAD IIIA-type phosphatase</fullName>
    </submittedName>
</protein>
<dbReference type="PANTHER" id="PTHR19288">
    <property type="entry name" value="4-NITROPHENYLPHOSPHATASE-RELATED"/>
    <property type="match status" value="1"/>
</dbReference>
<dbReference type="RefSeq" id="WP_212508125.1">
    <property type="nucleotide sequence ID" value="NZ_CP060696.1"/>
</dbReference>
<accession>A0A7G9WK44</accession>
<dbReference type="NCBIfam" id="TIGR01662">
    <property type="entry name" value="HAD-SF-IIIA"/>
    <property type="match status" value="1"/>
</dbReference>
<name>A0A7G9WK44_9FIRM</name>
<dbReference type="EMBL" id="CP060696">
    <property type="protein sequence ID" value="QNO19056.1"/>
    <property type="molecule type" value="Genomic_DNA"/>
</dbReference>
<dbReference type="InterPro" id="IPR006549">
    <property type="entry name" value="HAD-SF_hydro_IIIA"/>
</dbReference>
<dbReference type="AlphaFoldDB" id="A0A7G9WK44"/>
<dbReference type="KEGG" id="caml:H6X83_05415"/>
<proteinExistence type="predicted"/>
<dbReference type="Proteomes" id="UP000516046">
    <property type="component" value="Chromosome"/>
</dbReference>
<dbReference type="InterPro" id="IPR010021">
    <property type="entry name" value="PGPP1/Gep4"/>
</dbReference>